<reference evidence="3 4" key="1">
    <citation type="submission" date="2018-11" db="EMBL/GenBank/DDBJ databases">
        <title>Sequencing the genomes of 1000 actinobacteria strains.</title>
        <authorList>
            <person name="Klenk H.-P."/>
        </authorList>
    </citation>
    <scope>NUCLEOTIDE SEQUENCE [LARGE SCALE GENOMIC DNA]</scope>
    <source>
        <strain evidence="3 4">DSM 13521</strain>
    </source>
</reference>
<protein>
    <recommendedName>
        <fullName evidence="5">Secreted protein</fullName>
    </recommendedName>
</protein>
<feature type="chain" id="PRO_5039055054" description="Secreted protein" evidence="2">
    <location>
        <begin position="28"/>
        <end position="169"/>
    </location>
</feature>
<evidence type="ECO:0000256" key="2">
    <source>
        <dbReference type="SAM" id="SignalP"/>
    </source>
</evidence>
<sequence length="169" mass="17371">MMARWPAVPRLGVGLALLALTTASCDAGVEPQPTGSGPDRAAVQGDETGESPGIFDDQDWQLDPGDSLWGDVSGRGSVETTIDIAGIGAYFAVHARCLGDDVVVDVVYAADGPEDAFTPVCDGVTNRQRVYLDPADPVNQITIQVSGAGDWAVAVIENEEIAASVGSGG</sequence>
<evidence type="ECO:0000313" key="4">
    <source>
        <dbReference type="Proteomes" id="UP000275356"/>
    </source>
</evidence>
<comment type="caution">
    <text evidence="3">The sequence shown here is derived from an EMBL/GenBank/DDBJ whole genome shotgun (WGS) entry which is preliminary data.</text>
</comment>
<evidence type="ECO:0000313" key="3">
    <source>
        <dbReference type="EMBL" id="ROR93902.1"/>
    </source>
</evidence>
<dbReference type="Proteomes" id="UP000275356">
    <property type="component" value="Unassembled WGS sequence"/>
</dbReference>
<evidence type="ECO:0008006" key="5">
    <source>
        <dbReference type="Google" id="ProtNLM"/>
    </source>
</evidence>
<feature type="region of interest" description="Disordered" evidence="1">
    <location>
        <begin position="28"/>
        <end position="60"/>
    </location>
</feature>
<evidence type="ECO:0000256" key="1">
    <source>
        <dbReference type="SAM" id="MobiDB-lite"/>
    </source>
</evidence>
<keyword evidence="2" id="KW-0732">Signal</keyword>
<feature type="signal peptide" evidence="2">
    <location>
        <begin position="1"/>
        <end position="27"/>
    </location>
</feature>
<dbReference type="EMBL" id="RKHQ01000002">
    <property type="protein sequence ID" value="ROR93902.1"/>
    <property type="molecule type" value="Genomic_DNA"/>
</dbReference>
<gene>
    <name evidence="3" type="ORF">EDD28_3331</name>
</gene>
<proteinExistence type="predicted"/>
<accession>A0A3N2D2A2</accession>
<organism evidence="3 4">
    <name type="scientific">Salana multivorans</name>
    <dbReference type="NCBI Taxonomy" id="120377"/>
    <lineage>
        <taxon>Bacteria</taxon>
        <taxon>Bacillati</taxon>
        <taxon>Actinomycetota</taxon>
        <taxon>Actinomycetes</taxon>
        <taxon>Micrococcales</taxon>
        <taxon>Beutenbergiaceae</taxon>
        <taxon>Salana</taxon>
    </lineage>
</organism>
<name>A0A3N2D2A2_9MICO</name>
<dbReference type="AlphaFoldDB" id="A0A3N2D2A2"/>
<keyword evidence="4" id="KW-1185">Reference proteome</keyword>
<dbReference type="PROSITE" id="PS51257">
    <property type="entry name" value="PROKAR_LIPOPROTEIN"/>
    <property type="match status" value="1"/>
</dbReference>